<name>A0ABP4SCZ5_9ACTN</name>
<accession>A0ABP4SCZ5</accession>
<dbReference type="Pfam" id="PF01135">
    <property type="entry name" value="PCMT"/>
    <property type="match status" value="1"/>
</dbReference>
<reference evidence="13" key="1">
    <citation type="journal article" date="2019" name="Int. J. Syst. Evol. Microbiol.">
        <title>The Global Catalogue of Microorganisms (GCM) 10K type strain sequencing project: providing services to taxonomists for standard genome sequencing and annotation.</title>
        <authorList>
            <consortium name="The Broad Institute Genomics Platform"/>
            <consortium name="The Broad Institute Genome Sequencing Center for Infectious Disease"/>
            <person name="Wu L."/>
            <person name="Ma J."/>
        </authorList>
    </citation>
    <scope>NUCLEOTIDE SEQUENCE [LARGE SCALE GENOMIC DNA]</scope>
    <source>
        <strain evidence="13">JCM 14307</strain>
    </source>
</reference>
<evidence type="ECO:0000256" key="4">
    <source>
        <dbReference type="ARBA" id="ARBA00013346"/>
    </source>
</evidence>
<evidence type="ECO:0000256" key="6">
    <source>
        <dbReference type="ARBA" id="ARBA00022603"/>
    </source>
</evidence>
<gene>
    <name evidence="12" type="ORF">GCM10009745_12130</name>
</gene>
<dbReference type="InterPro" id="IPR029063">
    <property type="entry name" value="SAM-dependent_MTases_sf"/>
</dbReference>
<comment type="similarity">
    <text evidence="2">Belongs to the methyltransferase superfamily. L-isoaspartyl/D-aspartyl protein methyltransferase family.</text>
</comment>
<dbReference type="EMBL" id="BAAANF010000003">
    <property type="protein sequence ID" value="GAA1671053.1"/>
    <property type="molecule type" value="Genomic_DNA"/>
</dbReference>
<comment type="subcellular location">
    <subcellularLocation>
        <location evidence="1">Cytoplasm</location>
    </subcellularLocation>
</comment>
<protein>
    <recommendedName>
        <fullName evidence="4">Protein-L-isoaspartate O-methyltransferase</fullName>
        <ecNumber evidence="3">2.1.1.77</ecNumber>
    </recommendedName>
    <alternativeName>
        <fullName evidence="11">L-isoaspartyl protein carboxyl methyltransferase</fullName>
    </alternativeName>
    <alternativeName>
        <fullName evidence="9">Protein L-isoaspartyl methyltransferase</fullName>
    </alternativeName>
    <alternativeName>
        <fullName evidence="10">Protein-beta-aspartate methyltransferase</fullName>
    </alternativeName>
</protein>
<evidence type="ECO:0000256" key="1">
    <source>
        <dbReference type="ARBA" id="ARBA00004496"/>
    </source>
</evidence>
<evidence type="ECO:0000256" key="9">
    <source>
        <dbReference type="ARBA" id="ARBA00030757"/>
    </source>
</evidence>
<evidence type="ECO:0000256" key="8">
    <source>
        <dbReference type="ARBA" id="ARBA00022691"/>
    </source>
</evidence>
<evidence type="ECO:0000256" key="10">
    <source>
        <dbReference type="ARBA" id="ARBA00031323"/>
    </source>
</evidence>
<dbReference type="InterPro" id="IPR000682">
    <property type="entry name" value="PCMT"/>
</dbReference>
<dbReference type="Gene3D" id="3.40.50.150">
    <property type="entry name" value="Vaccinia Virus protein VP39"/>
    <property type="match status" value="1"/>
</dbReference>
<keyword evidence="6" id="KW-0489">Methyltransferase</keyword>
<dbReference type="EC" id="2.1.1.77" evidence="3"/>
<evidence type="ECO:0000256" key="3">
    <source>
        <dbReference type="ARBA" id="ARBA00011890"/>
    </source>
</evidence>
<evidence type="ECO:0000313" key="12">
    <source>
        <dbReference type="EMBL" id="GAA1671053.1"/>
    </source>
</evidence>
<organism evidence="12 13">
    <name type="scientific">Kribbella yunnanensis</name>
    <dbReference type="NCBI Taxonomy" id="190194"/>
    <lineage>
        <taxon>Bacteria</taxon>
        <taxon>Bacillati</taxon>
        <taxon>Actinomycetota</taxon>
        <taxon>Actinomycetes</taxon>
        <taxon>Propionibacteriales</taxon>
        <taxon>Kribbellaceae</taxon>
        <taxon>Kribbella</taxon>
    </lineage>
</organism>
<comment type="caution">
    <text evidence="12">The sequence shown here is derived from an EMBL/GenBank/DDBJ whole genome shotgun (WGS) entry which is preliminary data.</text>
</comment>
<keyword evidence="8" id="KW-0949">S-adenosyl-L-methionine</keyword>
<evidence type="ECO:0000256" key="2">
    <source>
        <dbReference type="ARBA" id="ARBA00005369"/>
    </source>
</evidence>
<dbReference type="PANTHER" id="PTHR11579">
    <property type="entry name" value="PROTEIN-L-ISOASPARTATE O-METHYLTRANSFERASE"/>
    <property type="match status" value="1"/>
</dbReference>
<proteinExistence type="inferred from homology"/>
<keyword evidence="5" id="KW-0963">Cytoplasm</keyword>
<dbReference type="PANTHER" id="PTHR11579:SF0">
    <property type="entry name" value="PROTEIN-L-ISOASPARTATE(D-ASPARTATE) O-METHYLTRANSFERASE"/>
    <property type="match status" value="1"/>
</dbReference>
<dbReference type="SUPFAM" id="SSF53335">
    <property type="entry name" value="S-adenosyl-L-methionine-dependent methyltransferases"/>
    <property type="match status" value="1"/>
</dbReference>
<dbReference type="Proteomes" id="UP001500280">
    <property type="component" value="Unassembled WGS sequence"/>
</dbReference>
<evidence type="ECO:0000256" key="11">
    <source>
        <dbReference type="ARBA" id="ARBA00031350"/>
    </source>
</evidence>
<evidence type="ECO:0000256" key="5">
    <source>
        <dbReference type="ARBA" id="ARBA00022490"/>
    </source>
</evidence>
<dbReference type="CDD" id="cd02440">
    <property type="entry name" value="AdoMet_MTases"/>
    <property type="match status" value="1"/>
</dbReference>
<keyword evidence="7" id="KW-0808">Transferase</keyword>
<evidence type="ECO:0000256" key="7">
    <source>
        <dbReference type="ARBA" id="ARBA00022679"/>
    </source>
</evidence>
<evidence type="ECO:0000313" key="13">
    <source>
        <dbReference type="Proteomes" id="UP001500280"/>
    </source>
</evidence>
<dbReference type="NCBIfam" id="TIGR04364">
    <property type="entry name" value="methyltran_FxLD"/>
    <property type="match status" value="1"/>
</dbReference>
<dbReference type="RefSeq" id="WP_344146249.1">
    <property type="nucleotide sequence ID" value="NZ_BAAANF010000003.1"/>
</dbReference>
<keyword evidence="13" id="KW-1185">Reference proteome</keyword>
<dbReference type="InterPro" id="IPR027573">
    <property type="entry name" value="Methyltran_FxLD"/>
</dbReference>
<sequence length="277" mass="29744">MTARRDTPGRAVSLRARLTRHLIAEGAIRDERVADAFRAVPRHLFVPRVPLRIAYADDVVLMKRDAEGMVISSVSQPSIIAVMLEQAAIRPGDHVLEIGSGGYNAALLRELTGPAGQVTTVDIDPDVVGRAREGLLRAGYDDVHVIQADGEFGAPGNAPYDRIVVTATAWDIPPAWVDQLRPGGRIVVPLQLGRQTRAIAFEEVGGHLESSSAVMCGFVNMQGVGAHPEDDVPELAVWQGAALSVQAHRVGAEVPPGFHLVRRHHIFTVRRLAGAGS</sequence>